<dbReference type="AlphaFoldDB" id="A0A2J6R1B2"/>
<protein>
    <submittedName>
        <fullName evidence="2">Uncharacterized protein</fullName>
    </submittedName>
</protein>
<keyword evidence="1" id="KW-0472">Membrane</keyword>
<evidence type="ECO:0000313" key="2">
    <source>
        <dbReference type="EMBL" id="PMD32308.1"/>
    </source>
</evidence>
<gene>
    <name evidence="2" type="ORF">L207DRAFT_590601</name>
</gene>
<sequence length="248" mass="26353">MTKAFRCRNYAKFRELDTSKTLNSSKSVPGAANRSRIKMRKTISFVILLVTPFLVASALTRTIFVTPTTTTTITRPPSTASPSIFATPSLLIFTKTTILHLSSTTTITRLPPPPSSSPSTTTITTHIQTTTTTTVTMSILPSVVPSSQPSLAPNQGNTNATVAFQTSSCTCLTSGAWCGTRSASQVGLNGTCTVTSLYMCNSDADQNPQQFDCPMFLELIFGTQPGASCMEGDVGLNDVCIMPKNGTS</sequence>
<keyword evidence="1" id="KW-1133">Transmembrane helix</keyword>
<organism evidence="2 3">
    <name type="scientific">Hyaloscypha variabilis (strain UAMH 11265 / GT02V1 / F)</name>
    <name type="common">Meliniomyces variabilis</name>
    <dbReference type="NCBI Taxonomy" id="1149755"/>
    <lineage>
        <taxon>Eukaryota</taxon>
        <taxon>Fungi</taxon>
        <taxon>Dikarya</taxon>
        <taxon>Ascomycota</taxon>
        <taxon>Pezizomycotina</taxon>
        <taxon>Leotiomycetes</taxon>
        <taxon>Helotiales</taxon>
        <taxon>Hyaloscyphaceae</taxon>
        <taxon>Hyaloscypha</taxon>
        <taxon>Hyaloscypha variabilis</taxon>
    </lineage>
</organism>
<keyword evidence="1" id="KW-0812">Transmembrane</keyword>
<name>A0A2J6R1B2_HYAVF</name>
<feature type="transmembrane region" description="Helical" evidence="1">
    <location>
        <begin position="43"/>
        <end position="64"/>
    </location>
</feature>
<dbReference type="Proteomes" id="UP000235786">
    <property type="component" value="Unassembled WGS sequence"/>
</dbReference>
<proteinExistence type="predicted"/>
<dbReference type="OrthoDB" id="3563568at2759"/>
<keyword evidence="3" id="KW-1185">Reference proteome</keyword>
<evidence type="ECO:0000256" key="1">
    <source>
        <dbReference type="SAM" id="Phobius"/>
    </source>
</evidence>
<evidence type="ECO:0000313" key="3">
    <source>
        <dbReference type="Proteomes" id="UP000235786"/>
    </source>
</evidence>
<accession>A0A2J6R1B2</accession>
<reference evidence="2 3" key="1">
    <citation type="submission" date="2016-04" db="EMBL/GenBank/DDBJ databases">
        <title>A degradative enzymes factory behind the ericoid mycorrhizal symbiosis.</title>
        <authorList>
            <consortium name="DOE Joint Genome Institute"/>
            <person name="Martino E."/>
            <person name="Morin E."/>
            <person name="Grelet G."/>
            <person name="Kuo A."/>
            <person name="Kohler A."/>
            <person name="Daghino S."/>
            <person name="Barry K."/>
            <person name="Choi C."/>
            <person name="Cichocki N."/>
            <person name="Clum A."/>
            <person name="Copeland A."/>
            <person name="Hainaut M."/>
            <person name="Haridas S."/>
            <person name="Labutti K."/>
            <person name="Lindquist E."/>
            <person name="Lipzen A."/>
            <person name="Khouja H.-R."/>
            <person name="Murat C."/>
            <person name="Ohm R."/>
            <person name="Olson A."/>
            <person name="Spatafora J."/>
            <person name="Veneault-Fourrey C."/>
            <person name="Henrissat B."/>
            <person name="Grigoriev I."/>
            <person name="Martin F."/>
            <person name="Perotto S."/>
        </authorList>
    </citation>
    <scope>NUCLEOTIDE SEQUENCE [LARGE SCALE GENOMIC DNA]</scope>
    <source>
        <strain evidence="2 3">F</strain>
    </source>
</reference>
<dbReference type="EMBL" id="KZ613959">
    <property type="protein sequence ID" value="PMD32308.1"/>
    <property type="molecule type" value="Genomic_DNA"/>
</dbReference>